<dbReference type="PANTHER" id="PTHR21377">
    <property type="entry name" value="PROTEIN FAM210B, MITOCHONDRIAL"/>
    <property type="match status" value="1"/>
</dbReference>
<dbReference type="AlphaFoldDB" id="A0A9P6Y3Q6"/>
<keyword evidence="1" id="KW-0472">Membrane</keyword>
<evidence type="ECO:0000313" key="4">
    <source>
        <dbReference type="Proteomes" id="UP000717996"/>
    </source>
</evidence>
<evidence type="ECO:0000313" key="3">
    <source>
        <dbReference type="EMBL" id="KAG1538819.1"/>
    </source>
</evidence>
<organism evidence="3 4">
    <name type="scientific">Rhizopus oryzae</name>
    <name type="common">Mucormycosis agent</name>
    <name type="synonym">Rhizopus arrhizus var. delemar</name>
    <dbReference type="NCBI Taxonomy" id="64495"/>
    <lineage>
        <taxon>Eukaryota</taxon>
        <taxon>Fungi</taxon>
        <taxon>Fungi incertae sedis</taxon>
        <taxon>Mucoromycota</taxon>
        <taxon>Mucoromycotina</taxon>
        <taxon>Mucoromycetes</taxon>
        <taxon>Mucorales</taxon>
        <taxon>Mucorineae</taxon>
        <taxon>Rhizopodaceae</taxon>
        <taxon>Rhizopus</taxon>
    </lineage>
</organism>
<dbReference type="PANTHER" id="PTHR21377:SF0">
    <property type="entry name" value="PROTEIN FAM210B, MITOCHONDRIAL"/>
    <property type="match status" value="1"/>
</dbReference>
<reference evidence="3" key="1">
    <citation type="journal article" date="2020" name="Microb. Genom.">
        <title>Genetic diversity of clinical and environmental Mucorales isolates obtained from an investigation of mucormycosis cases among solid organ transplant recipients.</title>
        <authorList>
            <person name="Nguyen M.H."/>
            <person name="Kaul D."/>
            <person name="Muto C."/>
            <person name="Cheng S.J."/>
            <person name="Richter R.A."/>
            <person name="Bruno V.M."/>
            <person name="Liu G."/>
            <person name="Beyhan S."/>
            <person name="Sundermann A.J."/>
            <person name="Mounaud S."/>
            <person name="Pasculle A.W."/>
            <person name="Nierman W.C."/>
            <person name="Driscoll E."/>
            <person name="Cumbie R."/>
            <person name="Clancy C.J."/>
            <person name="Dupont C.L."/>
        </authorList>
    </citation>
    <scope>NUCLEOTIDE SEQUENCE</scope>
    <source>
        <strain evidence="3">GL16</strain>
    </source>
</reference>
<dbReference type="InterPro" id="IPR009688">
    <property type="entry name" value="FAM210A/B-like_dom"/>
</dbReference>
<proteinExistence type="predicted"/>
<feature type="transmembrane region" description="Helical" evidence="1">
    <location>
        <begin position="6"/>
        <end position="27"/>
    </location>
</feature>
<protein>
    <recommendedName>
        <fullName evidence="2">DUF1279 domain-containing protein</fullName>
    </recommendedName>
</protein>
<dbReference type="EMBL" id="JAANIT010001765">
    <property type="protein sequence ID" value="KAG1538819.1"/>
    <property type="molecule type" value="Genomic_DNA"/>
</dbReference>
<comment type="caution">
    <text evidence="3">The sequence shown here is derived from an EMBL/GenBank/DDBJ whole genome shotgun (WGS) entry which is preliminary data.</text>
</comment>
<dbReference type="InterPro" id="IPR045866">
    <property type="entry name" value="FAM210A/B-like"/>
</dbReference>
<evidence type="ECO:0000259" key="2">
    <source>
        <dbReference type="Pfam" id="PF06916"/>
    </source>
</evidence>
<accession>A0A9P6Y3Q6</accession>
<feature type="domain" description="DUF1279" evidence="2">
    <location>
        <begin position="1"/>
        <end position="97"/>
    </location>
</feature>
<keyword evidence="1" id="KW-1133">Transmembrane helix</keyword>
<dbReference type="OMA" id="YHSSIWT"/>
<evidence type="ECO:0000256" key="1">
    <source>
        <dbReference type="SAM" id="Phobius"/>
    </source>
</evidence>
<sequence>MKKYGYVGIGVYLALGVVDLTTTAAVISVKGARQVKEAEDYVIGKVKSWVGLKHTPVDSSRLSNEKPSLTTLFVIAYGIHKTVLLPFRLSLTAAITPGVAKRLQAWGWIQRKLNK</sequence>
<dbReference type="Proteomes" id="UP000717996">
    <property type="component" value="Unassembled WGS sequence"/>
</dbReference>
<keyword evidence="1" id="KW-0812">Transmembrane</keyword>
<dbReference type="Pfam" id="PF06916">
    <property type="entry name" value="FAM210A-B_dom"/>
    <property type="match status" value="1"/>
</dbReference>
<gene>
    <name evidence="3" type="ORF">G6F51_009532</name>
</gene>
<name>A0A9P6Y3Q6_RHIOR</name>
<dbReference type="GO" id="GO:0005739">
    <property type="term" value="C:mitochondrion"/>
    <property type="evidence" value="ECO:0007669"/>
    <property type="project" value="TreeGrafter"/>
</dbReference>